<name>A0A7S4PIA3_9EUKA</name>
<dbReference type="InterPro" id="IPR029033">
    <property type="entry name" value="His_PPase_superfam"/>
</dbReference>
<comment type="similarity">
    <text evidence="1">Belongs to the histidine acid phosphatase family.</text>
</comment>
<reference evidence="5" key="1">
    <citation type="submission" date="2021-01" db="EMBL/GenBank/DDBJ databases">
        <authorList>
            <person name="Corre E."/>
            <person name="Pelletier E."/>
            <person name="Niang G."/>
            <person name="Scheremetjew M."/>
            <person name="Finn R."/>
            <person name="Kale V."/>
            <person name="Holt S."/>
            <person name="Cochrane G."/>
            <person name="Meng A."/>
            <person name="Brown T."/>
            <person name="Cohen L."/>
        </authorList>
    </citation>
    <scope>NUCLEOTIDE SEQUENCE</scope>
    <source>
        <strain evidence="5">SoJaBio B1-5/56/2</strain>
    </source>
</reference>
<evidence type="ECO:0000256" key="3">
    <source>
        <dbReference type="SAM" id="MobiDB-lite"/>
    </source>
</evidence>
<evidence type="ECO:0000256" key="4">
    <source>
        <dbReference type="SAM" id="SignalP"/>
    </source>
</evidence>
<dbReference type="SUPFAM" id="SSF53254">
    <property type="entry name" value="Phosphoglycerate mutase-like"/>
    <property type="match status" value="1"/>
</dbReference>
<evidence type="ECO:0000313" key="5">
    <source>
        <dbReference type="EMBL" id="CAE2335841.1"/>
    </source>
</evidence>
<keyword evidence="2" id="KW-0378">Hydrolase</keyword>
<dbReference type="Gene3D" id="3.40.50.1240">
    <property type="entry name" value="Phosphoglycerate mutase-like"/>
    <property type="match status" value="1"/>
</dbReference>
<dbReference type="EMBL" id="HBKR01036899">
    <property type="protein sequence ID" value="CAE2335841.1"/>
    <property type="molecule type" value="Transcribed_RNA"/>
</dbReference>
<dbReference type="AlphaFoldDB" id="A0A7S4PIA3"/>
<organism evidence="5">
    <name type="scientific">Paramoeba aestuarina</name>
    <dbReference type="NCBI Taxonomy" id="180227"/>
    <lineage>
        <taxon>Eukaryota</taxon>
        <taxon>Amoebozoa</taxon>
        <taxon>Discosea</taxon>
        <taxon>Flabellinia</taxon>
        <taxon>Dactylopodida</taxon>
        <taxon>Paramoebidae</taxon>
        <taxon>Paramoeba</taxon>
    </lineage>
</organism>
<protein>
    <recommendedName>
        <fullName evidence="6">Acid phosphatase</fullName>
    </recommendedName>
</protein>
<accession>A0A7S4PIA3</accession>
<keyword evidence="4" id="KW-0732">Signal</keyword>
<proteinExistence type="inferred from homology"/>
<evidence type="ECO:0000256" key="1">
    <source>
        <dbReference type="ARBA" id="ARBA00005375"/>
    </source>
</evidence>
<dbReference type="InterPro" id="IPR000560">
    <property type="entry name" value="His_Pase_clade-2"/>
</dbReference>
<dbReference type="Pfam" id="PF00328">
    <property type="entry name" value="His_Phos_2"/>
    <property type="match status" value="1"/>
</dbReference>
<sequence length="498" mass="56666">MFMPASITTSGMKALGVLVLSLVSLVLSNSFPLPGETVVVVALYRHGVRSPDNPPDSDGRPVTTANFTTKKFPPWTDSDPTHPAGDGGLTANGADVLKNFGNWFRTYYPVGASCTKVQNNSYIYVDVSQRCQDSATAWWEGYSFNCDIPTTVQPPTHQDKSVYPGVTLFKHYTNGFDLENCHGNNNETFSGGNITRRQVWMIDEWRDEFQAINEILGNNFDKSLCYGSSFDDHDNCNLFGIPIEEPDWTDSQYLRGPMGYANYWANYFLTQYFDGQEVAFGDLWTEKDGFRQTKRIGRVHYAQDMLQGMSPSAAFCFGSELFGHMLTSIEQAAKGEDVNVDTINHSFWKKLVTYFGHHENVSYLITLLQLQLVSEENDWQWIPFSGGLQLRLYKDTDPDTGKENLFISFYFITPTPTQHRTNTALNDDNQPSIEQLQAAWCTDSSGFLCRYSDFKRFMLSRFKTHCIYDTTLANYLKKQRAISLIESIKAMEEDRLFR</sequence>
<dbReference type="PANTHER" id="PTHR11567">
    <property type="entry name" value="ACID PHOSPHATASE-RELATED"/>
    <property type="match status" value="1"/>
</dbReference>
<dbReference type="PANTHER" id="PTHR11567:SF110">
    <property type="entry name" value="2-PHOSPHOXYLOSE PHOSPHATASE 1"/>
    <property type="match status" value="1"/>
</dbReference>
<dbReference type="GO" id="GO:0016791">
    <property type="term" value="F:phosphatase activity"/>
    <property type="evidence" value="ECO:0007669"/>
    <property type="project" value="TreeGrafter"/>
</dbReference>
<gene>
    <name evidence="5" type="ORF">NAES01612_LOCUS24126</name>
</gene>
<feature type="region of interest" description="Disordered" evidence="3">
    <location>
        <begin position="50"/>
        <end position="89"/>
    </location>
</feature>
<dbReference type="CDD" id="cd07040">
    <property type="entry name" value="HP"/>
    <property type="match status" value="1"/>
</dbReference>
<evidence type="ECO:0000256" key="2">
    <source>
        <dbReference type="ARBA" id="ARBA00022801"/>
    </source>
</evidence>
<dbReference type="InterPro" id="IPR050645">
    <property type="entry name" value="Histidine_acid_phosphatase"/>
</dbReference>
<evidence type="ECO:0008006" key="6">
    <source>
        <dbReference type="Google" id="ProtNLM"/>
    </source>
</evidence>
<feature type="signal peptide" evidence="4">
    <location>
        <begin position="1"/>
        <end position="28"/>
    </location>
</feature>
<feature type="chain" id="PRO_5031343401" description="Acid phosphatase" evidence="4">
    <location>
        <begin position="29"/>
        <end position="498"/>
    </location>
</feature>